<evidence type="ECO:0000256" key="3">
    <source>
        <dbReference type="ARBA" id="ARBA00023163"/>
    </source>
</evidence>
<evidence type="ECO:0000256" key="1">
    <source>
        <dbReference type="ARBA" id="ARBA00023015"/>
    </source>
</evidence>
<dbReference type="CDD" id="cd00038">
    <property type="entry name" value="CAP_ED"/>
    <property type="match status" value="1"/>
</dbReference>
<dbReference type="InterPro" id="IPR036388">
    <property type="entry name" value="WH-like_DNA-bd_sf"/>
</dbReference>
<feature type="domain" description="Cyclic nucleotide-binding" evidence="4">
    <location>
        <begin position="1"/>
        <end position="87"/>
    </location>
</feature>
<dbReference type="SUPFAM" id="SSF51206">
    <property type="entry name" value="cAMP-binding domain-like"/>
    <property type="match status" value="1"/>
</dbReference>
<dbReference type="GO" id="GO:0005829">
    <property type="term" value="C:cytosol"/>
    <property type="evidence" value="ECO:0007669"/>
    <property type="project" value="TreeGrafter"/>
</dbReference>
<dbReference type="GO" id="GO:0003700">
    <property type="term" value="F:DNA-binding transcription factor activity"/>
    <property type="evidence" value="ECO:0007669"/>
    <property type="project" value="TreeGrafter"/>
</dbReference>
<organism evidence="6 7">
    <name type="scientific">Umezawaea endophytica</name>
    <dbReference type="NCBI Taxonomy" id="1654476"/>
    <lineage>
        <taxon>Bacteria</taxon>
        <taxon>Bacillati</taxon>
        <taxon>Actinomycetota</taxon>
        <taxon>Actinomycetes</taxon>
        <taxon>Pseudonocardiales</taxon>
        <taxon>Pseudonocardiaceae</taxon>
        <taxon>Umezawaea</taxon>
    </lineage>
</organism>
<dbReference type="InterPro" id="IPR018490">
    <property type="entry name" value="cNMP-bd_dom_sf"/>
</dbReference>
<name>A0A9X2VG85_9PSEU</name>
<dbReference type="InterPro" id="IPR000595">
    <property type="entry name" value="cNMP-bd_dom"/>
</dbReference>
<keyword evidence="3" id="KW-0804">Transcription</keyword>
<evidence type="ECO:0000259" key="5">
    <source>
        <dbReference type="PROSITE" id="PS51063"/>
    </source>
</evidence>
<evidence type="ECO:0000259" key="4">
    <source>
        <dbReference type="PROSITE" id="PS50042"/>
    </source>
</evidence>
<evidence type="ECO:0000313" key="6">
    <source>
        <dbReference type="EMBL" id="MCS7476073.1"/>
    </source>
</evidence>
<dbReference type="GO" id="GO:0003677">
    <property type="term" value="F:DNA binding"/>
    <property type="evidence" value="ECO:0007669"/>
    <property type="project" value="UniProtKB-KW"/>
</dbReference>
<dbReference type="PANTHER" id="PTHR24567:SF74">
    <property type="entry name" value="HTH-TYPE TRANSCRIPTIONAL REGULATOR ARCR"/>
    <property type="match status" value="1"/>
</dbReference>
<protein>
    <submittedName>
        <fullName evidence="6">Crp/Fnr family transcriptional regulator</fullName>
    </submittedName>
</protein>
<dbReference type="InterPro" id="IPR014710">
    <property type="entry name" value="RmlC-like_jellyroll"/>
</dbReference>
<dbReference type="PROSITE" id="PS50042">
    <property type="entry name" value="CNMP_BINDING_3"/>
    <property type="match status" value="1"/>
</dbReference>
<dbReference type="PANTHER" id="PTHR24567">
    <property type="entry name" value="CRP FAMILY TRANSCRIPTIONAL REGULATORY PROTEIN"/>
    <property type="match status" value="1"/>
</dbReference>
<dbReference type="Pfam" id="PF13545">
    <property type="entry name" value="HTH_Crp_2"/>
    <property type="match status" value="1"/>
</dbReference>
<keyword evidence="2" id="KW-0238">DNA-binding</keyword>
<dbReference type="Proteomes" id="UP001141259">
    <property type="component" value="Unassembled WGS sequence"/>
</dbReference>
<sequence>MGTARTYGHDKPILEQGASNDHVVVVLRGTVKVVAYSEYGPALLAIRVRGDLVGEQAGIDKNPRSASVIACGEVLVRTIPLNELKRLPDVDHQVQRMVSERWRSSDQLRVDFFGRNARARLARVLIEIATMGGWQAEPRWELKIPLTRAELGSLASMKAGTAEKQMRLLIVEGLVAADQQRITLLDTDALRLIAEST</sequence>
<keyword evidence="7" id="KW-1185">Reference proteome</keyword>
<dbReference type="Pfam" id="PF00027">
    <property type="entry name" value="cNMP_binding"/>
    <property type="match status" value="1"/>
</dbReference>
<gene>
    <name evidence="6" type="ORF">NZH93_04335</name>
</gene>
<comment type="caution">
    <text evidence="6">The sequence shown here is derived from an EMBL/GenBank/DDBJ whole genome shotgun (WGS) entry which is preliminary data.</text>
</comment>
<dbReference type="Gene3D" id="1.10.10.10">
    <property type="entry name" value="Winged helix-like DNA-binding domain superfamily/Winged helix DNA-binding domain"/>
    <property type="match status" value="1"/>
</dbReference>
<dbReference type="InterPro" id="IPR012318">
    <property type="entry name" value="HTH_CRP"/>
</dbReference>
<dbReference type="InterPro" id="IPR036390">
    <property type="entry name" value="WH_DNA-bd_sf"/>
</dbReference>
<dbReference type="PROSITE" id="PS51063">
    <property type="entry name" value="HTH_CRP_2"/>
    <property type="match status" value="1"/>
</dbReference>
<dbReference type="AlphaFoldDB" id="A0A9X2VG85"/>
<keyword evidence="1" id="KW-0805">Transcription regulation</keyword>
<proteinExistence type="predicted"/>
<evidence type="ECO:0000256" key="2">
    <source>
        <dbReference type="ARBA" id="ARBA00023125"/>
    </source>
</evidence>
<dbReference type="Gene3D" id="2.60.120.10">
    <property type="entry name" value="Jelly Rolls"/>
    <property type="match status" value="1"/>
</dbReference>
<evidence type="ECO:0000313" key="7">
    <source>
        <dbReference type="Proteomes" id="UP001141259"/>
    </source>
</evidence>
<dbReference type="InterPro" id="IPR050397">
    <property type="entry name" value="Env_Response_Regulators"/>
</dbReference>
<feature type="domain" description="HTH crp-type" evidence="5">
    <location>
        <begin position="115"/>
        <end position="188"/>
    </location>
</feature>
<accession>A0A9X2VG85</accession>
<dbReference type="SUPFAM" id="SSF46785">
    <property type="entry name" value="Winged helix' DNA-binding domain"/>
    <property type="match status" value="1"/>
</dbReference>
<reference evidence="6" key="1">
    <citation type="submission" date="2022-08" db="EMBL/GenBank/DDBJ databases">
        <authorList>
            <person name="Tistechok S."/>
            <person name="Samborskyy M."/>
            <person name="Roman I."/>
        </authorList>
    </citation>
    <scope>NUCLEOTIDE SEQUENCE</scope>
    <source>
        <strain evidence="6">DSM 103496</strain>
    </source>
</reference>
<dbReference type="EMBL" id="JANYMP010000002">
    <property type="protein sequence ID" value="MCS7476073.1"/>
    <property type="molecule type" value="Genomic_DNA"/>
</dbReference>